<evidence type="ECO:0000313" key="4">
    <source>
        <dbReference type="Proteomes" id="UP001301769"/>
    </source>
</evidence>
<dbReference type="EMBL" id="MU858097">
    <property type="protein sequence ID" value="KAK4214230.1"/>
    <property type="molecule type" value="Genomic_DNA"/>
</dbReference>
<name>A0AAN6Y952_9PEZI</name>
<dbReference type="Pfam" id="PF25484">
    <property type="entry name" value="DUF7907"/>
    <property type="match status" value="1"/>
</dbReference>
<keyword evidence="4" id="KW-1185">Reference proteome</keyword>
<comment type="caution">
    <text evidence="3">The sequence shown here is derived from an EMBL/GenBank/DDBJ whole genome shotgun (WGS) entry which is preliminary data.</text>
</comment>
<dbReference type="AlphaFoldDB" id="A0AAN6Y952"/>
<dbReference type="InterPro" id="IPR057229">
    <property type="entry name" value="DUF7907"/>
</dbReference>
<organism evidence="3 4">
    <name type="scientific">Rhypophila decipiens</name>
    <dbReference type="NCBI Taxonomy" id="261697"/>
    <lineage>
        <taxon>Eukaryota</taxon>
        <taxon>Fungi</taxon>
        <taxon>Dikarya</taxon>
        <taxon>Ascomycota</taxon>
        <taxon>Pezizomycotina</taxon>
        <taxon>Sordariomycetes</taxon>
        <taxon>Sordariomycetidae</taxon>
        <taxon>Sordariales</taxon>
        <taxon>Naviculisporaceae</taxon>
        <taxon>Rhypophila</taxon>
    </lineage>
</organism>
<protein>
    <recommendedName>
        <fullName evidence="2">DUF7907 domain-containing protein</fullName>
    </recommendedName>
</protein>
<evidence type="ECO:0000256" key="1">
    <source>
        <dbReference type="SAM" id="SignalP"/>
    </source>
</evidence>
<reference evidence="3" key="2">
    <citation type="submission" date="2023-05" db="EMBL/GenBank/DDBJ databases">
        <authorList>
            <consortium name="Lawrence Berkeley National Laboratory"/>
            <person name="Steindorff A."/>
            <person name="Hensen N."/>
            <person name="Bonometti L."/>
            <person name="Westerberg I."/>
            <person name="Brannstrom I.O."/>
            <person name="Guillou S."/>
            <person name="Cros-Aarteil S."/>
            <person name="Calhoun S."/>
            <person name="Haridas S."/>
            <person name="Kuo A."/>
            <person name="Mondo S."/>
            <person name="Pangilinan J."/>
            <person name="Riley R."/>
            <person name="Labutti K."/>
            <person name="Andreopoulos B."/>
            <person name="Lipzen A."/>
            <person name="Chen C."/>
            <person name="Yanf M."/>
            <person name="Daum C."/>
            <person name="Ng V."/>
            <person name="Clum A."/>
            <person name="Ohm R."/>
            <person name="Martin F."/>
            <person name="Silar P."/>
            <person name="Natvig D."/>
            <person name="Lalanne C."/>
            <person name="Gautier V."/>
            <person name="Ament-Velasquez S.L."/>
            <person name="Kruys A."/>
            <person name="Hutchinson M.I."/>
            <person name="Powell A.J."/>
            <person name="Barry K."/>
            <person name="Miller A.N."/>
            <person name="Grigoriev I.V."/>
            <person name="Debuchy R."/>
            <person name="Gladieux P."/>
            <person name="Thoren M.H."/>
            <person name="Johannesson H."/>
        </authorList>
    </citation>
    <scope>NUCLEOTIDE SEQUENCE</scope>
    <source>
        <strain evidence="3">PSN293</strain>
    </source>
</reference>
<sequence length="234" mass="25586">MHSTLLPTLGLSLLALSTVSTSCVPVPSASRGFRLAVNVTDPTKDTNQPPLQGQYLHLLHIGAGSERACVGPSPGPIFYQNGTCDDFATETIDIITDIHSRPWTPERLSLAGWDDELGLGIYGFFWAGSGGIRLTRLWDPCSYSTVQEGAPTESTLVVCRNRTIPYYGPDIMWDIVNWVQASSGTHLVIPEGCVAVRFVPECAVLNDDLPPDAYSSHEFAQEVRCYEDVKSVVW</sequence>
<evidence type="ECO:0000313" key="3">
    <source>
        <dbReference type="EMBL" id="KAK4214230.1"/>
    </source>
</evidence>
<feature type="signal peptide" evidence="1">
    <location>
        <begin position="1"/>
        <end position="23"/>
    </location>
</feature>
<accession>A0AAN6Y952</accession>
<evidence type="ECO:0000259" key="2">
    <source>
        <dbReference type="Pfam" id="PF25484"/>
    </source>
</evidence>
<feature type="chain" id="PRO_5043042657" description="DUF7907 domain-containing protein" evidence="1">
    <location>
        <begin position="24"/>
        <end position="234"/>
    </location>
</feature>
<gene>
    <name evidence="3" type="ORF">QBC37DRAFT_462345</name>
</gene>
<proteinExistence type="predicted"/>
<feature type="domain" description="DUF7907" evidence="2">
    <location>
        <begin position="30"/>
        <end position="202"/>
    </location>
</feature>
<reference evidence="3" key="1">
    <citation type="journal article" date="2023" name="Mol. Phylogenet. Evol.">
        <title>Genome-scale phylogeny and comparative genomics of the fungal order Sordariales.</title>
        <authorList>
            <person name="Hensen N."/>
            <person name="Bonometti L."/>
            <person name="Westerberg I."/>
            <person name="Brannstrom I.O."/>
            <person name="Guillou S."/>
            <person name="Cros-Aarteil S."/>
            <person name="Calhoun S."/>
            <person name="Haridas S."/>
            <person name="Kuo A."/>
            <person name="Mondo S."/>
            <person name="Pangilinan J."/>
            <person name="Riley R."/>
            <person name="LaButti K."/>
            <person name="Andreopoulos B."/>
            <person name="Lipzen A."/>
            <person name="Chen C."/>
            <person name="Yan M."/>
            <person name="Daum C."/>
            <person name="Ng V."/>
            <person name="Clum A."/>
            <person name="Steindorff A."/>
            <person name="Ohm R.A."/>
            <person name="Martin F."/>
            <person name="Silar P."/>
            <person name="Natvig D.O."/>
            <person name="Lalanne C."/>
            <person name="Gautier V."/>
            <person name="Ament-Velasquez S.L."/>
            <person name="Kruys A."/>
            <person name="Hutchinson M.I."/>
            <person name="Powell A.J."/>
            <person name="Barry K."/>
            <person name="Miller A.N."/>
            <person name="Grigoriev I.V."/>
            <person name="Debuchy R."/>
            <person name="Gladieux P."/>
            <person name="Hiltunen Thoren M."/>
            <person name="Johannesson H."/>
        </authorList>
    </citation>
    <scope>NUCLEOTIDE SEQUENCE</scope>
    <source>
        <strain evidence="3">PSN293</strain>
    </source>
</reference>
<dbReference type="Proteomes" id="UP001301769">
    <property type="component" value="Unassembled WGS sequence"/>
</dbReference>
<keyword evidence="1" id="KW-0732">Signal</keyword>